<evidence type="ECO:0000256" key="8">
    <source>
        <dbReference type="ARBA" id="ARBA00023136"/>
    </source>
</evidence>
<dbReference type="FunFam" id="1.10.287.950:FF:000001">
    <property type="entry name" value="Methyl-accepting chemotaxis sensory transducer"/>
    <property type="match status" value="1"/>
</dbReference>
<name>A0A2A2FBK6_9GAMM</name>
<evidence type="ECO:0000256" key="9">
    <source>
        <dbReference type="ARBA" id="ARBA00023224"/>
    </source>
</evidence>
<dbReference type="GO" id="GO:0007165">
    <property type="term" value="P:signal transduction"/>
    <property type="evidence" value="ECO:0007669"/>
    <property type="project" value="UniProtKB-KW"/>
</dbReference>
<keyword evidence="6" id="KW-0812">Transmembrane</keyword>
<dbReference type="GO" id="GO:0004888">
    <property type="term" value="F:transmembrane signaling receptor activity"/>
    <property type="evidence" value="ECO:0007669"/>
    <property type="project" value="InterPro"/>
</dbReference>
<keyword evidence="5" id="KW-0997">Cell inner membrane</keyword>
<dbReference type="RefSeq" id="WP_095616033.1">
    <property type="nucleotide sequence ID" value="NZ_NSKD01000001.1"/>
</dbReference>
<dbReference type="GO" id="GO:0052131">
    <property type="term" value="P:positive aerotaxis"/>
    <property type="evidence" value="ECO:0007669"/>
    <property type="project" value="UniProtKB-ARBA"/>
</dbReference>
<dbReference type="InterPro" id="IPR000014">
    <property type="entry name" value="PAS"/>
</dbReference>
<evidence type="ECO:0000256" key="1">
    <source>
        <dbReference type="ARBA" id="ARBA00004429"/>
    </source>
</evidence>
<dbReference type="EMBL" id="NSKD01000001">
    <property type="protein sequence ID" value="PAU81933.1"/>
    <property type="molecule type" value="Genomic_DNA"/>
</dbReference>
<evidence type="ECO:0000259" key="12">
    <source>
        <dbReference type="PROSITE" id="PS50111"/>
    </source>
</evidence>
<evidence type="ECO:0000256" key="5">
    <source>
        <dbReference type="ARBA" id="ARBA00022519"/>
    </source>
</evidence>
<dbReference type="SMART" id="SM00283">
    <property type="entry name" value="MA"/>
    <property type="match status" value="1"/>
</dbReference>
<evidence type="ECO:0000256" key="10">
    <source>
        <dbReference type="ARBA" id="ARBA00029447"/>
    </source>
</evidence>
<dbReference type="CDD" id="cd11386">
    <property type="entry name" value="MCP_signal"/>
    <property type="match status" value="1"/>
</dbReference>
<dbReference type="CDD" id="cd00130">
    <property type="entry name" value="PAS"/>
    <property type="match status" value="1"/>
</dbReference>
<dbReference type="OrthoDB" id="2489132at2"/>
<evidence type="ECO:0000256" key="11">
    <source>
        <dbReference type="PROSITE-ProRule" id="PRU00284"/>
    </source>
</evidence>
<evidence type="ECO:0000256" key="6">
    <source>
        <dbReference type="ARBA" id="ARBA00022692"/>
    </source>
</evidence>
<dbReference type="NCBIfam" id="TIGR00229">
    <property type="entry name" value="sensory_box"/>
    <property type="match status" value="1"/>
</dbReference>
<evidence type="ECO:0000256" key="7">
    <source>
        <dbReference type="ARBA" id="ARBA00022989"/>
    </source>
</evidence>
<evidence type="ECO:0000313" key="16">
    <source>
        <dbReference type="Proteomes" id="UP000218896"/>
    </source>
</evidence>
<evidence type="ECO:0000259" key="14">
    <source>
        <dbReference type="PROSITE" id="PS50192"/>
    </source>
</evidence>
<feature type="domain" description="PAS" evidence="13">
    <location>
        <begin position="21"/>
        <end position="60"/>
    </location>
</feature>
<keyword evidence="3" id="KW-0488">Methylation</keyword>
<keyword evidence="7" id="KW-1133">Transmembrane helix</keyword>
<evidence type="ECO:0000256" key="2">
    <source>
        <dbReference type="ARBA" id="ARBA00022475"/>
    </source>
</evidence>
<dbReference type="PROSITE" id="PS50112">
    <property type="entry name" value="PAS"/>
    <property type="match status" value="1"/>
</dbReference>
<proteinExistence type="inferred from homology"/>
<dbReference type="InterPro" id="IPR013655">
    <property type="entry name" value="PAS_fold_3"/>
</dbReference>
<dbReference type="SUPFAM" id="SSF55785">
    <property type="entry name" value="PYP-like sensor domain (PAS domain)"/>
    <property type="match status" value="1"/>
</dbReference>
<protein>
    <submittedName>
        <fullName evidence="15">Chemotaxis protein</fullName>
    </submittedName>
</protein>
<keyword evidence="16" id="KW-1185">Reference proteome</keyword>
<reference evidence="15 16" key="1">
    <citation type="submission" date="2017-08" db="EMBL/GenBank/DDBJ databases">
        <title>Halovibrio sewagensis sp. nov., isolated from wastewater of high salinity.</title>
        <authorList>
            <person name="Dong X."/>
            <person name="Zhang G."/>
        </authorList>
    </citation>
    <scope>NUCLEOTIDE SEQUENCE [LARGE SCALE GENOMIC DNA]</scope>
    <source>
        <strain evidence="15 16">YL5-2</strain>
    </source>
</reference>
<feature type="domain" description="Methyl-accepting transducer" evidence="12">
    <location>
        <begin position="250"/>
        <end position="486"/>
    </location>
</feature>
<comment type="caution">
    <text evidence="15">The sequence shown here is derived from an EMBL/GenBank/DDBJ whole genome shotgun (WGS) entry which is preliminary data.</text>
</comment>
<keyword evidence="2" id="KW-1003">Cell membrane</keyword>
<sequence>MRQNLPVTDREVPVQEDRPLISATNDRGVIEYVNEAFIEVSGFPEGELLGQPHNLIRHPDMPPMVFEHMWGHLKAGKPWMGLVKNRCKNGDFYWVSAYVTPIRRDGRIVGYESVRAKPEREWVERASRVYARLNAGKRATPISLEIKAIAMQNLPLALVAGAALAPLALGLGPGIVAGTTLAGLAAGGAWNRQRLQQRLKQTLALRPDAFADPLVATTYSPRGSGLRELDMLMISEKARLITVLERMENFASQLSAKAAQGHQLMQTSRDQIRNQRGETDQTASAINEMTASISEVSQSVGQAAQQADEANTATGEITRIAGENSRVIGELTGSVDNVAQTVNQLGEATDEIGSAAQLITDIADQTNLLALNAAIEAARAGEAGRGFAVVADEVRNLASRTRESTDRIHQIIDNFKQQVQASLEATENSRSMAQQGLDAVQDTETKVQEVAGYIDTIASQTMQMASAVEEQSQVADQINQQITRIAELADQTTGQADQTAEVSSDVEGLAEDLHVLVDRFRSGQDRTR</sequence>
<dbReference type="GO" id="GO:0005886">
    <property type="term" value="C:plasma membrane"/>
    <property type="evidence" value="ECO:0007669"/>
    <property type="project" value="UniProtKB-SubCell"/>
</dbReference>
<keyword evidence="9 11" id="KW-0807">Transducer</keyword>
<organism evidence="15 16">
    <name type="scientific">Halovibrio salipaludis</name>
    <dbReference type="NCBI Taxonomy" id="2032626"/>
    <lineage>
        <taxon>Bacteria</taxon>
        <taxon>Pseudomonadati</taxon>
        <taxon>Pseudomonadota</taxon>
        <taxon>Gammaproteobacteria</taxon>
        <taxon>Oceanospirillales</taxon>
        <taxon>Halomonadaceae</taxon>
        <taxon>Halovibrio</taxon>
    </lineage>
</organism>
<evidence type="ECO:0000259" key="13">
    <source>
        <dbReference type="PROSITE" id="PS50112"/>
    </source>
</evidence>
<evidence type="ECO:0000256" key="4">
    <source>
        <dbReference type="ARBA" id="ARBA00022500"/>
    </source>
</evidence>
<dbReference type="SUPFAM" id="SSF58104">
    <property type="entry name" value="Methyl-accepting chemotaxis protein (MCP) signaling domain"/>
    <property type="match status" value="1"/>
</dbReference>
<dbReference type="InterPro" id="IPR000727">
    <property type="entry name" value="T_SNARE_dom"/>
</dbReference>
<evidence type="ECO:0000256" key="3">
    <source>
        <dbReference type="ARBA" id="ARBA00022481"/>
    </source>
</evidence>
<dbReference type="InterPro" id="IPR004090">
    <property type="entry name" value="Chemotax_Me-accpt_rcpt"/>
</dbReference>
<dbReference type="Gene3D" id="3.30.450.20">
    <property type="entry name" value="PAS domain"/>
    <property type="match status" value="1"/>
</dbReference>
<dbReference type="Gene3D" id="1.10.287.950">
    <property type="entry name" value="Methyl-accepting chemotaxis protein"/>
    <property type="match status" value="1"/>
</dbReference>
<dbReference type="PROSITE" id="PS50192">
    <property type="entry name" value="T_SNARE"/>
    <property type="match status" value="1"/>
</dbReference>
<keyword evidence="4" id="KW-0145">Chemotaxis</keyword>
<dbReference type="InterPro" id="IPR004089">
    <property type="entry name" value="MCPsignal_dom"/>
</dbReference>
<dbReference type="PROSITE" id="PS50111">
    <property type="entry name" value="CHEMOTAXIS_TRANSDUC_2"/>
    <property type="match status" value="1"/>
</dbReference>
<comment type="similarity">
    <text evidence="10">Belongs to the methyl-accepting chemotaxis (MCP) protein family.</text>
</comment>
<accession>A0A2A2FBK6</accession>
<dbReference type="Pfam" id="PF08447">
    <property type="entry name" value="PAS_3"/>
    <property type="match status" value="1"/>
</dbReference>
<dbReference type="FunFam" id="3.30.450.20:FF:000046">
    <property type="entry name" value="Aerotaxis sensor receptor"/>
    <property type="match status" value="1"/>
</dbReference>
<gene>
    <name evidence="15" type="ORF">CK501_01925</name>
</gene>
<comment type="subcellular location">
    <subcellularLocation>
        <location evidence="1">Cell inner membrane</location>
        <topology evidence="1">Multi-pass membrane protein</topology>
    </subcellularLocation>
</comment>
<dbReference type="InterPro" id="IPR035965">
    <property type="entry name" value="PAS-like_dom_sf"/>
</dbReference>
<feature type="domain" description="T-SNARE coiled-coil homology" evidence="14">
    <location>
        <begin position="437"/>
        <end position="499"/>
    </location>
</feature>
<dbReference type="PANTHER" id="PTHR32089">
    <property type="entry name" value="METHYL-ACCEPTING CHEMOTAXIS PROTEIN MCPB"/>
    <property type="match status" value="1"/>
</dbReference>
<keyword evidence="8" id="KW-0472">Membrane</keyword>
<dbReference type="PRINTS" id="PR00260">
    <property type="entry name" value="CHEMTRNSDUCR"/>
</dbReference>
<dbReference type="AlphaFoldDB" id="A0A2A2FBK6"/>
<dbReference type="Proteomes" id="UP000218896">
    <property type="component" value="Unassembled WGS sequence"/>
</dbReference>
<dbReference type="PANTHER" id="PTHR32089:SF74">
    <property type="entry name" value="METHYL-ACCEPTING CHEMOTAXIS PROTEIN AER"/>
    <property type="match status" value="1"/>
</dbReference>
<evidence type="ECO:0000313" key="15">
    <source>
        <dbReference type="EMBL" id="PAU81933.1"/>
    </source>
</evidence>
<dbReference type="Pfam" id="PF00015">
    <property type="entry name" value="MCPsignal"/>
    <property type="match status" value="1"/>
</dbReference>